<accession>A0ACA9MPQ9</accession>
<evidence type="ECO:0000313" key="1">
    <source>
        <dbReference type="EMBL" id="CAG8590410.1"/>
    </source>
</evidence>
<evidence type="ECO:0000313" key="2">
    <source>
        <dbReference type="Proteomes" id="UP000789366"/>
    </source>
</evidence>
<reference evidence="1" key="1">
    <citation type="submission" date="2021-06" db="EMBL/GenBank/DDBJ databases">
        <authorList>
            <person name="Kallberg Y."/>
            <person name="Tangrot J."/>
            <person name="Rosling A."/>
        </authorList>
    </citation>
    <scope>NUCLEOTIDE SEQUENCE</scope>
    <source>
        <strain evidence="1">28 12/20/2015</strain>
    </source>
</reference>
<name>A0ACA9MPQ9_9GLOM</name>
<dbReference type="EMBL" id="CAJVPW010008151">
    <property type="protein sequence ID" value="CAG8590410.1"/>
    <property type="molecule type" value="Genomic_DNA"/>
</dbReference>
<keyword evidence="2" id="KW-1185">Reference proteome</keyword>
<organism evidence="1 2">
    <name type="scientific">Cetraspora pellucida</name>
    <dbReference type="NCBI Taxonomy" id="1433469"/>
    <lineage>
        <taxon>Eukaryota</taxon>
        <taxon>Fungi</taxon>
        <taxon>Fungi incertae sedis</taxon>
        <taxon>Mucoromycota</taxon>
        <taxon>Glomeromycotina</taxon>
        <taxon>Glomeromycetes</taxon>
        <taxon>Diversisporales</taxon>
        <taxon>Gigasporaceae</taxon>
        <taxon>Cetraspora</taxon>
    </lineage>
</organism>
<protein>
    <submittedName>
        <fullName evidence="1">17564_t:CDS:1</fullName>
    </submittedName>
</protein>
<dbReference type="Proteomes" id="UP000789366">
    <property type="component" value="Unassembled WGS sequence"/>
</dbReference>
<comment type="caution">
    <text evidence="1">The sequence shown here is derived from an EMBL/GenBank/DDBJ whole genome shotgun (WGS) entry which is preliminary data.</text>
</comment>
<gene>
    <name evidence="1" type="ORF">SPELUC_LOCUS6723</name>
</gene>
<sequence length="185" mass="21325">MDSDISDIKEFQNNLVNSECEQKLLDTDTEQLDELFNEDDKFPEIAYIDYGKIIQKTCSVKFYKFIPKDLKACPFVALVCIKTHNHLPSPFEKILADIKANLQTLIHQAISKNNTIISRNIHSNNLIKAFFKSETLIDIHESLNSIDKLQILVAKAYKNLHSYGQKILDVFHATKNNHSELKNYI</sequence>
<proteinExistence type="predicted"/>